<feature type="signal peptide" evidence="3">
    <location>
        <begin position="1"/>
        <end position="23"/>
    </location>
</feature>
<name>A0ABR3ALW6_PHYBL</name>
<dbReference type="Proteomes" id="UP001448207">
    <property type="component" value="Unassembled WGS sequence"/>
</dbReference>
<evidence type="ECO:0000256" key="2">
    <source>
        <dbReference type="SAM" id="MobiDB-lite"/>
    </source>
</evidence>
<reference evidence="5 6" key="1">
    <citation type="submission" date="2024-04" db="EMBL/GenBank/DDBJ databases">
        <title>Symmetric and asymmetric DNA N6-adenine methylation regulates different biological responses in Mucorales.</title>
        <authorList>
            <consortium name="Lawrence Berkeley National Laboratory"/>
            <person name="Lax C."/>
            <person name="Mondo S.J."/>
            <person name="Osorio-Concepcion M."/>
            <person name="Muszewska A."/>
            <person name="Corrochano-Luque M."/>
            <person name="Gutierrez G."/>
            <person name="Riley R."/>
            <person name="Lipzen A."/>
            <person name="Guo J."/>
            <person name="Hundley H."/>
            <person name="Amirebrahimi M."/>
            <person name="Ng V."/>
            <person name="Lorenzo-Gutierrez D."/>
            <person name="Binder U."/>
            <person name="Yang J."/>
            <person name="Song Y."/>
            <person name="Canovas D."/>
            <person name="Navarro E."/>
            <person name="Freitag M."/>
            <person name="Gabaldon T."/>
            <person name="Grigoriev I.V."/>
            <person name="Corrochano L.M."/>
            <person name="Nicolas F.E."/>
            <person name="Garre V."/>
        </authorList>
    </citation>
    <scope>NUCLEOTIDE SEQUENCE [LARGE SCALE GENOMIC DNA]</scope>
    <source>
        <strain evidence="5 6">L51</strain>
    </source>
</reference>
<accession>A0ABR3ALW6</accession>
<feature type="region of interest" description="Disordered" evidence="2">
    <location>
        <begin position="209"/>
        <end position="252"/>
    </location>
</feature>
<evidence type="ECO:0000259" key="4">
    <source>
        <dbReference type="Pfam" id="PF10342"/>
    </source>
</evidence>
<dbReference type="InterPro" id="IPR018466">
    <property type="entry name" value="Kre9/Knh1-like_N"/>
</dbReference>
<dbReference type="InterPro" id="IPR052982">
    <property type="entry name" value="SRP1/TIP1-like"/>
</dbReference>
<feature type="compositionally biased region" description="Low complexity" evidence="2">
    <location>
        <begin position="151"/>
        <end position="171"/>
    </location>
</feature>
<protein>
    <recommendedName>
        <fullName evidence="4">Yeast cell wall synthesis Kre9/Knh1-like N-terminal domain-containing protein</fullName>
    </recommendedName>
</protein>
<feature type="domain" description="Yeast cell wall synthesis Kre9/Knh1-like N-terminal" evidence="4">
    <location>
        <begin position="30"/>
        <end position="125"/>
    </location>
</feature>
<dbReference type="PANTHER" id="PTHR40633">
    <property type="entry name" value="MATRIX PROTEIN, PUTATIVE (AFU_ORTHOLOGUE AFUA_8G05410)-RELATED"/>
    <property type="match status" value="1"/>
</dbReference>
<proteinExistence type="predicted"/>
<evidence type="ECO:0000313" key="5">
    <source>
        <dbReference type="EMBL" id="KAL0076786.1"/>
    </source>
</evidence>
<keyword evidence="1 3" id="KW-0732">Signal</keyword>
<comment type="caution">
    <text evidence="5">The sequence shown here is derived from an EMBL/GenBank/DDBJ whole genome shotgun (WGS) entry which is preliminary data.</text>
</comment>
<dbReference type="PANTHER" id="PTHR40633:SF1">
    <property type="entry name" value="GPI ANCHORED SERINE-THREONINE RICH PROTEIN (AFU_ORTHOLOGUE AFUA_1G03630)"/>
    <property type="match status" value="1"/>
</dbReference>
<dbReference type="Pfam" id="PF10342">
    <property type="entry name" value="Kre9_KNH"/>
    <property type="match status" value="1"/>
</dbReference>
<gene>
    <name evidence="5" type="ORF">J3Q64DRAFT_1840633</name>
</gene>
<dbReference type="EMBL" id="JBCLYO010000030">
    <property type="protein sequence ID" value="KAL0076786.1"/>
    <property type="molecule type" value="Genomic_DNA"/>
</dbReference>
<feature type="compositionally biased region" description="Low complexity" evidence="2">
    <location>
        <begin position="209"/>
        <end position="244"/>
    </location>
</feature>
<evidence type="ECO:0000313" key="6">
    <source>
        <dbReference type="Proteomes" id="UP001448207"/>
    </source>
</evidence>
<organism evidence="5 6">
    <name type="scientific">Phycomyces blakesleeanus</name>
    <dbReference type="NCBI Taxonomy" id="4837"/>
    <lineage>
        <taxon>Eukaryota</taxon>
        <taxon>Fungi</taxon>
        <taxon>Fungi incertae sedis</taxon>
        <taxon>Mucoromycota</taxon>
        <taxon>Mucoromycotina</taxon>
        <taxon>Mucoromycetes</taxon>
        <taxon>Mucorales</taxon>
        <taxon>Phycomycetaceae</taxon>
        <taxon>Phycomyces</taxon>
    </lineage>
</organism>
<feature type="region of interest" description="Disordered" evidence="2">
    <location>
        <begin position="135"/>
        <end position="171"/>
    </location>
</feature>
<keyword evidence="6" id="KW-1185">Reference proteome</keyword>
<feature type="chain" id="PRO_5047483048" description="Yeast cell wall synthesis Kre9/Knh1-like N-terminal domain-containing protein" evidence="3">
    <location>
        <begin position="24"/>
        <end position="272"/>
    </location>
</feature>
<evidence type="ECO:0000256" key="1">
    <source>
        <dbReference type="ARBA" id="ARBA00022729"/>
    </source>
</evidence>
<evidence type="ECO:0000256" key="3">
    <source>
        <dbReference type="SAM" id="SignalP"/>
    </source>
</evidence>
<sequence length="272" mass="26971">MVFANTLLATSALIMAAFSSVQASIAPSYPSPGTVWTEGKEYEILWADDGTSPSLSSGWSNFTIDFMTGDNLQQTRLSTVATGLNGAKASSYKWTAPTVTPHAAIYFFMFTNGADGSAWTTRFGIVGADGALAEPTNSTQSDGSKIPWGTGSLAKGSSSESSSTASSAAGGASMISSASSPAVAPVGSASAPVASENIVSSIAPSAAPSVAPSAADSAADSAPVNSAKESSSNASTAQQSSTTTKDSGSSFTKPAAGLAVAITALSGFLMSL</sequence>